<reference evidence="1 2" key="1">
    <citation type="journal article" date="2015" name="Nature">
        <title>rRNA introns, odd ribosomes, and small enigmatic genomes across a large radiation of phyla.</title>
        <authorList>
            <person name="Brown C.T."/>
            <person name="Hug L.A."/>
            <person name="Thomas B.C."/>
            <person name="Sharon I."/>
            <person name="Castelle C.J."/>
            <person name="Singh A."/>
            <person name="Wilkins M.J."/>
            <person name="Williams K.H."/>
            <person name="Banfield J.F."/>
        </authorList>
    </citation>
    <scope>NUCLEOTIDE SEQUENCE [LARGE SCALE GENOMIC DNA]</scope>
</reference>
<proteinExistence type="predicted"/>
<evidence type="ECO:0000313" key="1">
    <source>
        <dbReference type="EMBL" id="KKS14446.1"/>
    </source>
</evidence>
<dbReference type="EMBL" id="LCBS01000047">
    <property type="protein sequence ID" value="KKS14446.1"/>
    <property type="molecule type" value="Genomic_DNA"/>
</dbReference>
<dbReference type="Proteomes" id="UP000034163">
    <property type="component" value="Unassembled WGS sequence"/>
</dbReference>
<dbReference type="AlphaFoldDB" id="A0A0G0YXM2"/>
<name>A0A0G0YXM2_UNCKA</name>
<protein>
    <submittedName>
        <fullName evidence="1">Uncharacterized protein</fullName>
    </submittedName>
</protein>
<sequence length="180" mass="18617">LTLDIGAGNGITVNANDITIDATTTGTTLVTSSNSGLEVTAGGLRLLGGCADNEVLSWDLDTEVWACASISGLGSAMGTGEEGQIAFWTDTNTIGGSNAFYWDTGTSRLGIGTTAPAYAIDVSGDINVTGVYRVNGVQISTDDVTEGTNQENLVFLNQVRPVTDIFHPLTGTLLTAKKTH</sequence>
<accession>A0A0G0YXM2</accession>
<gene>
    <name evidence="1" type="ORF">UU72_C0047G0001</name>
</gene>
<organism evidence="1 2">
    <name type="scientific">candidate division WWE3 bacterium GW2011_GWB1_41_6</name>
    <dbReference type="NCBI Taxonomy" id="1619112"/>
    <lineage>
        <taxon>Bacteria</taxon>
        <taxon>Katanobacteria</taxon>
    </lineage>
</organism>
<comment type="caution">
    <text evidence="1">The sequence shown here is derived from an EMBL/GenBank/DDBJ whole genome shotgun (WGS) entry which is preliminary data.</text>
</comment>
<evidence type="ECO:0000313" key="2">
    <source>
        <dbReference type="Proteomes" id="UP000034163"/>
    </source>
</evidence>
<feature type="non-terminal residue" evidence="1">
    <location>
        <position position="1"/>
    </location>
</feature>